<feature type="transmembrane region" description="Helical" evidence="6">
    <location>
        <begin position="132"/>
        <end position="152"/>
    </location>
</feature>
<evidence type="ECO:0000313" key="8">
    <source>
        <dbReference type="EMBL" id="MCW6509653.1"/>
    </source>
</evidence>
<protein>
    <submittedName>
        <fullName evidence="8">Cytochrome b/b6 domain-containing protein</fullName>
    </submittedName>
</protein>
<dbReference type="RefSeq" id="WP_282586020.1">
    <property type="nucleotide sequence ID" value="NZ_JAMOIM010000010.1"/>
</dbReference>
<dbReference type="InterPro" id="IPR016174">
    <property type="entry name" value="Di-haem_cyt_TM"/>
</dbReference>
<feature type="transmembrane region" description="Helical" evidence="6">
    <location>
        <begin position="92"/>
        <end position="112"/>
    </location>
</feature>
<dbReference type="InterPro" id="IPR051542">
    <property type="entry name" value="Hydrogenase_cytochrome"/>
</dbReference>
<feature type="transmembrane region" description="Helical" evidence="6">
    <location>
        <begin position="12"/>
        <end position="30"/>
    </location>
</feature>
<dbReference type="SUPFAM" id="SSF81342">
    <property type="entry name" value="Transmembrane di-heme cytochromes"/>
    <property type="match status" value="1"/>
</dbReference>
<keyword evidence="4 6" id="KW-1133">Transmembrane helix</keyword>
<dbReference type="Proteomes" id="UP001165667">
    <property type="component" value="Unassembled WGS sequence"/>
</dbReference>
<dbReference type="GO" id="GO:0005886">
    <property type="term" value="C:plasma membrane"/>
    <property type="evidence" value="ECO:0007669"/>
    <property type="project" value="UniProtKB-SubCell"/>
</dbReference>
<dbReference type="Pfam" id="PF01292">
    <property type="entry name" value="Ni_hydr_CYTB"/>
    <property type="match status" value="1"/>
</dbReference>
<keyword evidence="5 6" id="KW-0472">Membrane</keyword>
<name>A0AA41Z355_9HYPH</name>
<dbReference type="InterPro" id="IPR011577">
    <property type="entry name" value="Cyt_b561_bac/Ni-Hgenase"/>
</dbReference>
<evidence type="ECO:0000256" key="1">
    <source>
        <dbReference type="ARBA" id="ARBA00004651"/>
    </source>
</evidence>
<dbReference type="GO" id="GO:0022904">
    <property type="term" value="P:respiratory electron transport chain"/>
    <property type="evidence" value="ECO:0007669"/>
    <property type="project" value="InterPro"/>
</dbReference>
<dbReference type="GO" id="GO:0020037">
    <property type="term" value="F:heme binding"/>
    <property type="evidence" value="ECO:0007669"/>
    <property type="project" value="TreeGrafter"/>
</dbReference>
<dbReference type="GO" id="GO:0009055">
    <property type="term" value="F:electron transfer activity"/>
    <property type="evidence" value="ECO:0007669"/>
    <property type="project" value="InterPro"/>
</dbReference>
<keyword evidence="9" id="KW-1185">Reference proteome</keyword>
<evidence type="ECO:0000259" key="7">
    <source>
        <dbReference type="Pfam" id="PF01292"/>
    </source>
</evidence>
<evidence type="ECO:0000256" key="3">
    <source>
        <dbReference type="ARBA" id="ARBA00022692"/>
    </source>
</evidence>
<dbReference type="AlphaFoldDB" id="A0AA41Z355"/>
<dbReference type="PANTHER" id="PTHR30485:SF2">
    <property type="entry name" value="BLL0597 PROTEIN"/>
    <property type="match status" value="1"/>
</dbReference>
<comment type="caution">
    <text evidence="8">The sequence shown here is derived from an EMBL/GenBank/DDBJ whole genome shotgun (WGS) entry which is preliminary data.</text>
</comment>
<evidence type="ECO:0000256" key="6">
    <source>
        <dbReference type="SAM" id="Phobius"/>
    </source>
</evidence>
<accession>A0AA41Z355</accession>
<feature type="transmembrane region" description="Helical" evidence="6">
    <location>
        <begin position="36"/>
        <end position="54"/>
    </location>
</feature>
<feature type="domain" description="Cytochrome b561 bacterial/Ni-hydrogenase" evidence="7">
    <location>
        <begin position="4"/>
        <end position="165"/>
    </location>
</feature>
<evidence type="ECO:0000256" key="2">
    <source>
        <dbReference type="ARBA" id="ARBA00022475"/>
    </source>
</evidence>
<keyword evidence="2" id="KW-1003">Cell membrane</keyword>
<evidence type="ECO:0000256" key="5">
    <source>
        <dbReference type="ARBA" id="ARBA00023136"/>
    </source>
</evidence>
<proteinExistence type="predicted"/>
<reference evidence="8" key="1">
    <citation type="submission" date="2022-05" db="EMBL/GenBank/DDBJ databases">
        <authorList>
            <person name="Pankratov T."/>
        </authorList>
    </citation>
    <scope>NUCLEOTIDE SEQUENCE</scope>
    <source>
        <strain evidence="8">BP6-180914</strain>
    </source>
</reference>
<dbReference type="PANTHER" id="PTHR30485">
    <property type="entry name" value="NI/FE-HYDROGENASE 1 B-TYPE CYTOCHROME SUBUNIT"/>
    <property type="match status" value="1"/>
</dbReference>
<dbReference type="EMBL" id="JAMOIM010000010">
    <property type="protein sequence ID" value="MCW6509653.1"/>
    <property type="molecule type" value="Genomic_DNA"/>
</dbReference>
<organism evidence="8 9">
    <name type="scientific">Lichenifustis flavocetrariae</name>
    <dbReference type="NCBI Taxonomy" id="2949735"/>
    <lineage>
        <taxon>Bacteria</taxon>
        <taxon>Pseudomonadati</taxon>
        <taxon>Pseudomonadota</taxon>
        <taxon>Alphaproteobacteria</taxon>
        <taxon>Hyphomicrobiales</taxon>
        <taxon>Lichenihabitantaceae</taxon>
        <taxon>Lichenifustis</taxon>
    </lineage>
</organism>
<sequence>MTRVWDPVVRLFHWSLVLSFAVAWFTPRSAETVHHWAGYAAAGLILMRLLWGLVGTRHARFSQFVRDPATVARYLSDIVTGREARYLGHNPAGGMMVIVLIAAMASTAATGWMMTTDAYFGVEWVETAHDLAAHGLLVLVLLHLGGVALASVRHRENLVGAMVTGRKHAASVGDVDD</sequence>
<dbReference type="Gene3D" id="1.20.950.20">
    <property type="entry name" value="Transmembrane di-heme cytochromes, Chain C"/>
    <property type="match status" value="1"/>
</dbReference>
<evidence type="ECO:0000313" key="9">
    <source>
        <dbReference type="Proteomes" id="UP001165667"/>
    </source>
</evidence>
<keyword evidence="3 6" id="KW-0812">Transmembrane</keyword>
<evidence type="ECO:0000256" key="4">
    <source>
        <dbReference type="ARBA" id="ARBA00022989"/>
    </source>
</evidence>
<comment type="subcellular location">
    <subcellularLocation>
        <location evidence="1">Cell membrane</location>
        <topology evidence="1">Multi-pass membrane protein</topology>
    </subcellularLocation>
</comment>
<gene>
    <name evidence="8" type="ORF">M8523_16670</name>
</gene>